<dbReference type="InterPro" id="IPR050498">
    <property type="entry name" value="Ycf3"/>
</dbReference>
<dbReference type="InterPro" id="IPR013217">
    <property type="entry name" value="Methyltransf_12"/>
</dbReference>
<evidence type="ECO:0000313" key="6">
    <source>
        <dbReference type="EMBL" id="XCN71158.1"/>
    </source>
</evidence>
<dbReference type="Gene3D" id="3.40.50.150">
    <property type="entry name" value="Vaccinia Virus protein VP39"/>
    <property type="match status" value="1"/>
</dbReference>
<name>A0AAU8LQG6_9BACT</name>
<dbReference type="SUPFAM" id="SSF48452">
    <property type="entry name" value="TPR-like"/>
    <property type="match status" value="1"/>
</dbReference>
<evidence type="ECO:0000256" key="3">
    <source>
        <dbReference type="PROSITE-ProRule" id="PRU00339"/>
    </source>
</evidence>
<keyword evidence="1" id="KW-0677">Repeat</keyword>
<proteinExistence type="predicted"/>
<protein>
    <submittedName>
        <fullName evidence="6">Tetratricopeptide repeat protein</fullName>
    </submittedName>
</protein>
<dbReference type="InterPro" id="IPR029063">
    <property type="entry name" value="SAM-dependent_MTases_sf"/>
</dbReference>
<dbReference type="SUPFAM" id="SSF53335">
    <property type="entry name" value="S-adenosyl-L-methionine-dependent methyltransferases"/>
    <property type="match status" value="1"/>
</dbReference>
<evidence type="ECO:0000259" key="5">
    <source>
        <dbReference type="Pfam" id="PF23914"/>
    </source>
</evidence>
<dbReference type="PROSITE" id="PS50005">
    <property type="entry name" value="TPR"/>
    <property type="match status" value="3"/>
</dbReference>
<sequence>MTGRAMEDIEQVYAQALAAHEQGDVAAAVELYGKILLHFPDADVVLYNQGLALFDLERYAEAAQVLAQAAELRKDDADTWYNLALALKQGERYAEAVDAYKQALALQPDDRDVLFNLANCCRESGDAEQAAAVYTRLLELEPEHASALNNFAYLCHRQQDYSQAEELYLRLLELEPDHAGALHMLAALRGDAEEAPEKAYVRDLFDQYSDSFEQSLVEKLEYRVPELLAKLVSRILSKEKEGEKKIYQHGLDLGCGTGLAGEFFKSSCAQLTGVDLSEKMIAQATDKNLYHRLVADDVVHFLKQDEQHYDLLMAADLLTYLADLEPLLRAAHQRSAAGALFVFSTEHGEEAQWQVCPTGRFAHHPDYVAEAARRSGWQVLHSEEANLRREADFWVRGDLFVLKKQDLS</sequence>
<dbReference type="CDD" id="cd02440">
    <property type="entry name" value="AdoMet_MTases"/>
    <property type="match status" value="1"/>
</dbReference>
<feature type="repeat" description="TPR" evidence="3">
    <location>
        <begin position="145"/>
        <end position="178"/>
    </location>
</feature>
<accession>A0AAU8LQG6</accession>
<dbReference type="PROSITE" id="PS50293">
    <property type="entry name" value="TPR_REGION"/>
    <property type="match status" value="1"/>
</dbReference>
<dbReference type="KEGG" id="eaj:Q3M24_12620"/>
<keyword evidence="2 3" id="KW-0802">TPR repeat</keyword>
<gene>
    <name evidence="6" type="ORF">Q3M24_12620</name>
</gene>
<dbReference type="PANTHER" id="PTHR44858">
    <property type="entry name" value="TETRATRICOPEPTIDE REPEAT PROTEIN 6"/>
    <property type="match status" value="1"/>
</dbReference>
<reference evidence="6" key="1">
    <citation type="journal article" date="2024" name="Syst. Appl. Microbiol.">
        <title>First single-strain enrichments of Electrothrix cable bacteria, description of E. aestuarii sp. nov. and E. rattekaaiensis sp. nov., and proposal of a cable bacteria taxonomy following the rules of the SeqCode.</title>
        <authorList>
            <person name="Plum-Jensen L.E."/>
            <person name="Schramm A."/>
            <person name="Marshall I.P.G."/>
        </authorList>
    </citation>
    <scope>NUCLEOTIDE SEQUENCE</scope>
    <source>
        <strain evidence="6">Rat1</strain>
    </source>
</reference>
<dbReference type="InterPro" id="IPR011990">
    <property type="entry name" value="TPR-like_helical_dom_sf"/>
</dbReference>
<dbReference type="PANTHER" id="PTHR44858:SF1">
    <property type="entry name" value="UDP-N-ACETYLGLUCOSAMINE--PEPTIDE N-ACETYLGLUCOSAMINYLTRANSFERASE SPINDLY-RELATED"/>
    <property type="match status" value="1"/>
</dbReference>
<organism evidence="6">
    <name type="scientific">Candidatus Electrothrix aestuarii</name>
    <dbReference type="NCBI Taxonomy" id="3062594"/>
    <lineage>
        <taxon>Bacteria</taxon>
        <taxon>Pseudomonadati</taxon>
        <taxon>Thermodesulfobacteriota</taxon>
        <taxon>Desulfobulbia</taxon>
        <taxon>Desulfobulbales</taxon>
        <taxon>Desulfobulbaceae</taxon>
        <taxon>Candidatus Electrothrix</taxon>
    </lineage>
</organism>
<dbReference type="Pfam" id="PF08242">
    <property type="entry name" value="Methyltransf_12"/>
    <property type="match status" value="1"/>
</dbReference>
<feature type="repeat" description="TPR" evidence="3">
    <location>
        <begin position="77"/>
        <end position="110"/>
    </location>
</feature>
<dbReference type="SMART" id="SM00028">
    <property type="entry name" value="TPR"/>
    <property type="match status" value="5"/>
</dbReference>
<dbReference type="EMBL" id="CP159373">
    <property type="protein sequence ID" value="XCN71158.1"/>
    <property type="molecule type" value="Genomic_DNA"/>
</dbReference>
<evidence type="ECO:0000256" key="1">
    <source>
        <dbReference type="ARBA" id="ARBA00022737"/>
    </source>
</evidence>
<dbReference type="Pfam" id="PF23914">
    <property type="entry name" value="TPR_CcmH_CycH"/>
    <property type="match status" value="1"/>
</dbReference>
<dbReference type="InterPro" id="IPR056413">
    <property type="entry name" value="TPR_CcmH_CycH"/>
</dbReference>
<dbReference type="InterPro" id="IPR019734">
    <property type="entry name" value="TPR_rpt"/>
</dbReference>
<feature type="repeat" description="TPR" evidence="3">
    <location>
        <begin position="111"/>
        <end position="144"/>
    </location>
</feature>
<dbReference type="Gene3D" id="1.25.40.10">
    <property type="entry name" value="Tetratricopeptide repeat domain"/>
    <property type="match status" value="2"/>
</dbReference>
<reference evidence="6" key="2">
    <citation type="submission" date="2024-06" db="EMBL/GenBank/DDBJ databases">
        <authorList>
            <person name="Plum-Jensen L.E."/>
            <person name="Schramm A."/>
            <person name="Marshall I.P.G."/>
        </authorList>
    </citation>
    <scope>NUCLEOTIDE SEQUENCE</scope>
    <source>
        <strain evidence="6">Rat1</strain>
    </source>
</reference>
<feature type="domain" description="Cytochrome c-type biogenesis protein H TPR" evidence="5">
    <location>
        <begin position="74"/>
        <end position="174"/>
    </location>
</feature>
<feature type="domain" description="Methyltransferase type 12" evidence="4">
    <location>
        <begin position="251"/>
        <end position="340"/>
    </location>
</feature>
<dbReference type="AlphaFoldDB" id="A0AAU8LQG6"/>
<evidence type="ECO:0000256" key="2">
    <source>
        <dbReference type="ARBA" id="ARBA00022803"/>
    </source>
</evidence>
<evidence type="ECO:0000259" key="4">
    <source>
        <dbReference type="Pfam" id="PF08242"/>
    </source>
</evidence>
<dbReference type="Pfam" id="PF13174">
    <property type="entry name" value="TPR_6"/>
    <property type="match status" value="1"/>
</dbReference>